<evidence type="ECO:0000259" key="3">
    <source>
        <dbReference type="Pfam" id="PF03407"/>
    </source>
</evidence>
<sequence>RSLFMMISVVIIGVVVSYVYIISAVLSGSSNFVAPPWMFSEVGSDGNRKETSWPDSRSSAGMVSRDSTSLTQKRHGIIWEVPPLGSEMPPREAFKLTKELVQKRVKNNIIVVTFGNLAFMDFILNWVKHLTDMGIDNLIVGALDSKVLKALYWKGIPVFDMDIQLDSDDFGWGTQKFNKMGREKVSLINALLPFGFEILMSDSDTVWLKNPLPYLARYPEADLLTSTDQITPTVSDDQLEDWTL</sequence>
<keyword evidence="2" id="KW-0472">Membrane</keyword>
<dbReference type="EMBL" id="AUSU01006520">
    <property type="protein sequence ID" value="EPS61907.1"/>
    <property type="molecule type" value="Genomic_DNA"/>
</dbReference>
<comment type="caution">
    <text evidence="4">The sequence shown here is derived from an EMBL/GenBank/DDBJ whole genome shotgun (WGS) entry which is preliminary data.</text>
</comment>
<reference evidence="4 5" key="1">
    <citation type="journal article" date="2013" name="BMC Genomics">
        <title>The miniature genome of a carnivorous plant Genlisea aurea contains a low number of genes and short non-coding sequences.</title>
        <authorList>
            <person name="Leushkin E.V."/>
            <person name="Sutormin R.A."/>
            <person name="Nabieva E.R."/>
            <person name="Penin A.A."/>
            <person name="Kondrashov A.S."/>
            <person name="Logacheva M.D."/>
        </authorList>
    </citation>
    <scope>NUCLEOTIDE SEQUENCE [LARGE SCALE GENOMIC DNA]</scope>
</reference>
<evidence type="ECO:0000256" key="1">
    <source>
        <dbReference type="SAM" id="MobiDB-lite"/>
    </source>
</evidence>
<keyword evidence="5" id="KW-1185">Reference proteome</keyword>
<evidence type="ECO:0000313" key="5">
    <source>
        <dbReference type="Proteomes" id="UP000015453"/>
    </source>
</evidence>
<dbReference type="GO" id="GO:0052636">
    <property type="term" value="F:arabinosyltransferase activity"/>
    <property type="evidence" value="ECO:0007669"/>
    <property type="project" value="TreeGrafter"/>
</dbReference>
<gene>
    <name evidence="4" type="ORF">M569_12886</name>
</gene>
<dbReference type="OrthoDB" id="540503at2759"/>
<feature type="compositionally biased region" description="Polar residues" evidence="1">
    <location>
        <begin position="53"/>
        <end position="65"/>
    </location>
</feature>
<dbReference type="Proteomes" id="UP000015453">
    <property type="component" value="Unassembled WGS sequence"/>
</dbReference>
<keyword evidence="2" id="KW-0812">Transmembrane</keyword>
<evidence type="ECO:0000313" key="4">
    <source>
        <dbReference type="EMBL" id="EPS61907.1"/>
    </source>
</evidence>
<accession>S8DQ83</accession>
<feature type="region of interest" description="Disordered" evidence="1">
    <location>
        <begin position="43"/>
        <end position="65"/>
    </location>
</feature>
<dbReference type="PANTHER" id="PTHR46936">
    <property type="entry name" value="ARABINOSYLTRANSFERASE XEG113"/>
    <property type="match status" value="1"/>
</dbReference>
<dbReference type="Pfam" id="PF03407">
    <property type="entry name" value="Nucleotid_trans"/>
    <property type="match status" value="1"/>
</dbReference>
<dbReference type="AlphaFoldDB" id="S8DQ83"/>
<feature type="non-terminal residue" evidence="4">
    <location>
        <position position="244"/>
    </location>
</feature>
<keyword evidence="2" id="KW-1133">Transmembrane helix</keyword>
<feature type="non-terminal residue" evidence="4">
    <location>
        <position position="1"/>
    </location>
</feature>
<protein>
    <recommendedName>
        <fullName evidence="3">Nucleotide-diphospho-sugar transferase domain-containing protein</fullName>
    </recommendedName>
</protein>
<dbReference type="InterPro" id="IPR005069">
    <property type="entry name" value="Nucl-diP-sugar_transferase"/>
</dbReference>
<organism evidence="4 5">
    <name type="scientific">Genlisea aurea</name>
    <dbReference type="NCBI Taxonomy" id="192259"/>
    <lineage>
        <taxon>Eukaryota</taxon>
        <taxon>Viridiplantae</taxon>
        <taxon>Streptophyta</taxon>
        <taxon>Embryophyta</taxon>
        <taxon>Tracheophyta</taxon>
        <taxon>Spermatophyta</taxon>
        <taxon>Magnoliopsida</taxon>
        <taxon>eudicotyledons</taxon>
        <taxon>Gunneridae</taxon>
        <taxon>Pentapetalae</taxon>
        <taxon>asterids</taxon>
        <taxon>lamiids</taxon>
        <taxon>Lamiales</taxon>
        <taxon>Lentibulariaceae</taxon>
        <taxon>Genlisea</taxon>
    </lineage>
</organism>
<name>S8DQ83_9LAMI</name>
<proteinExistence type="predicted"/>
<dbReference type="GO" id="GO:0052325">
    <property type="term" value="P:cell wall pectin biosynthetic process"/>
    <property type="evidence" value="ECO:0007669"/>
    <property type="project" value="TreeGrafter"/>
</dbReference>
<dbReference type="GO" id="GO:0005794">
    <property type="term" value="C:Golgi apparatus"/>
    <property type="evidence" value="ECO:0007669"/>
    <property type="project" value="TreeGrafter"/>
</dbReference>
<feature type="domain" description="Nucleotide-diphospho-sugar transferase" evidence="3">
    <location>
        <begin position="135"/>
        <end position="238"/>
    </location>
</feature>
<dbReference type="PANTHER" id="PTHR46936:SF1">
    <property type="entry name" value="ARABINOSYLTRANSFERASE XEG113"/>
    <property type="match status" value="1"/>
</dbReference>
<evidence type="ECO:0000256" key="2">
    <source>
        <dbReference type="SAM" id="Phobius"/>
    </source>
</evidence>
<dbReference type="InterPro" id="IPR053250">
    <property type="entry name" value="Glycosyltransferase_77"/>
</dbReference>
<feature type="transmembrane region" description="Helical" evidence="2">
    <location>
        <begin position="7"/>
        <end position="28"/>
    </location>
</feature>